<evidence type="ECO:0000313" key="3">
    <source>
        <dbReference type="Proteomes" id="UP001589575"/>
    </source>
</evidence>
<keyword evidence="3" id="KW-1185">Reference proteome</keyword>
<sequence>MFGRSSPGWLRSPESAHPMECAVHRYGRSGPSGPSTRIRASLPPQSRRTGMSRVSPDSWSRPFRPISIAGRRQSHAGNRTRVRGPAPFSATVPGAAPAVGPAASSCSAALPQRIDSRWEHRDSSVGCRRGALPPPSGAPALSTCASTMPTLCTTRRPGGRLAHRPSVPHPIAPPSHAVGQSCPHLTTTQKPVECAASAYHRVNLTHTAIPCCGRHLQQKRVGGNLADS</sequence>
<dbReference type="Proteomes" id="UP001589575">
    <property type="component" value="Unassembled WGS sequence"/>
</dbReference>
<evidence type="ECO:0000256" key="1">
    <source>
        <dbReference type="SAM" id="MobiDB-lite"/>
    </source>
</evidence>
<reference evidence="2 3" key="1">
    <citation type="submission" date="2024-09" db="EMBL/GenBank/DDBJ databases">
        <authorList>
            <person name="Sun Q."/>
            <person name="Mori K."/>
        </authorList>
    </citation>
    <scope>NUCLEOTIDE SEQUENCE [LARGE SCALE GENOMIC DNA]</scope>
    <source>
        <strain evidence="2 3">CCM 7609</strain>
    </source>
</reference>
<name>A0ABV5FXN0_9MICC</name>
<dbReference type="EMBL" id="JBHMFI010000001">
    <property type="protein sequence ID" value="MFB9071430.1"/>
    <property type="molecule type" value="Genomic_DNA"/>
</dbReference>
<gene>
    <name evidence="2" type="ORF">ACFFX0_09555</name>
</gene>
<comment type="caution">
    <text evidence="2">The sequence shown here is derived from an EMBL/GenBank/DDBJ whole genome shotgun (WGS) entry which is preliminary data.</text>
</comment>
<feature type="region of interest" description="Disordered" evidence="1">
    <location>
        <begin position="1"/>
        <end position="64"/>
    </location>
</feature>
<protein>
    <submittedName>
        <fullName evidence="2">Uncharacterized protein</fullName>
    </submittedName>
</protein>
<accession>A0ABV5FXN0</accession>
<organism evidence="2 3">
    <name type="scientific">Citricoccus parietis</name>
    <dbReference type="NCBI Taxonomy" id="592307"/>
    <lineage>
        <taxon>Bacteria</taxon>
        <taxon>Bacillati</taxon>
        <taxon>Actinomycetota</taxon>
        <taxon>Actinomycetes</taxon>
        <taxon>Micrococcales</taxon>
        <taxon>Micrococcaceae</taxon>
        <taxon>Citricoccus</taxon>
    </lineage>
</organism>
<evidence type="ECO:0000313" key="2">
    <source>
        <dbReference type="EMBL" id="MFB9071430.1"/>
    </source>
</evidence>
<proteinExistence type="predicted"/>